<evidence type="ECO:0000256" key="2">
    <source>
        <dbReference type="ARBA" id="ARBA00022603"/>
    </source>
</evidence>
<sequence length="461" mass="52511">MNEQLFPDNFLSSLSAENGFNEENFIKTHQLSDAPTSIRLNPFKLSAVKKDEQVPWCADGFYLNTRPSFTFDPLFHAGCYYVQEASSMFIDHIFKNIRPNIDGAVKVLDLCAAPGGKSTLLNSAINEEDLLLANEIIKTRVPVLTDNLSRWGQANVIVSNNDPKDIGRLKSFFDIILVDAPCSGSGMFRKDPQAMNEWSEANVELCHQRQERILANILPALNEDGYLIYSTCSYSHQENEDILDWLCQEFDLESIRIPIYKEWGIVETQSATQKAWGYRFYPDQVKGEGLFASCLKKKTNTGDLGTFKNNMQQKISSKEIDQVKAYINNADNYYYFKVQDDWLAINRAHKESLNILQRHLYLKKSGVRIGKLMGKDLIPDHELALSTIINKDAVLQTELTYDQAIQYLRRDNIDLSPTEKGWSLMNFEGQALGWAKLLPNRINNYYPKEIRIFSSAGSPAP</sequence>
<dbReference type="PRINTS" id="PR02008">
    <property type="entry name" value="RCMTFAMILY"/>
</dbReference>
<evidence type="ECO:0000256" key="4">
    <source>
        <dbReference type="ARBA" id="ARBA00022691"/>
    </source>
</evidence>
<evidence type="ECO:0000256" key="1">
    <source>
        <dbReference type="ARBA" id="ARBA00022490"/>
    </source>
</evidence>
<dbReference type="RefSeq" id="WP_259097769.1">
    <property type="nucleotide sequence ID" value="NZ_BAAAZC010000041.1"/>
</dbReference>
<gene>
    <name evidence="8" type="ORF">GCM10022210_51550</name>
</gene>
<feature type="active site" description="Nucleophile" evidence="6">
    <location>
        <position position="232"/>
    </location>
</feature>
<dbReference type="InterPro" id="IPR031341">
    <property type="entry name" value="Methyltr_RsmF_N"/>
</dbReference>
<dbReference type="Gene3D" id="2.30.130.60">
    <property type="match status" value="1"/>
</dbReference>
<dbReference type="InterPro" id="IPR001678">
    <property type="entry name" value="MeTrfase_RsmB-F_NOP2_dom"/>
</dbReference>
<dbReference type="Pfam" id="PF13636">
    <property type="entry name" value="Methyltranf_PUA"/>
    <property type="match status" value="1"/>
</dbReference>
<proteinExistence type="inferred from homology"/>
<dbReference type="EMBL" id="BAAAZC010000041">
    <property type="protein sequence ID" value="GAA3991562.1"/>
    <property type="molecule type" value="Genomic_DNA"/>
</dbReference>
<dbReference type="Proteomes" id="UP001500742">
    <property type="component" value="Unassembled WGS sequence"/>
</dbReference>
<feature type="binding site" evidence="6">
    <location>
        <position position="135"/>
    </location>
    <ligand>
        <name>S-adenosyl-L-methionine</name>
        <dbReference type="ChEBI" id="CHEBI:59789"/>
    </ligand>
</feature>
<evidence type="ECO:0000313" key="9">
    <source>
        <dbReference type="Proteomes" id="UP001500742"/>
    </source>
</evidence>
<dbReference type="PANTHER" id="PTHR22807:SF30">
    <property type="entry name" value="28S RRNA (CYTOSINE(4447)-C(5))-METHYLTRANSFERASE-RELATED"/>
    <property type="match status" value="1"/>
</dbReference>
<dbReference type="InterPro" id="IPR027391">
    <property type="entry name" value="Nol1_Nop2_Fmu_2"/>
</dbReference>
<accession>A0ABP7R2B7</accession>
<comment type="caution">
    <text evidence="8">The sequence shown here is derived from an EMBL/GenBank/DDBJ whole genome shotgun (WGS) entry which is preliminary data.</text>
</comment>
<dbReference type="PROSITE" id="PS51686">
    <property type="entry name" value="SAM_MT_RSMB_NOP"/>
    <property type="match status" value="1"/>
</dbReference>
<dbReference type="InterPro" id="IPR023267">
    <property type="entry name" value="RCMT"/>
</dbReference>
<evidence type="ECO:0000256" key="3">
    <source>
        <dbReference type="ARBA" id="ARBA00022679"/>
    </source>
</evidence>
<feature type="domain" description="SAM-dependent MTase RsmB/NOP-type" evidence="7">
    <location>
        <begin position="14"/>
        <end position="298"/>
    </location>
</feature>
<feature type="binding site" evidence="6">
    <location>
        <position position="179"/>
    </location>
    <ligand>
        <name>S-adenosyl-L-methionine</name>
        <dbReference type="ChEBI" id="CHEBI:59789"/>
    </ligand>
</feature>
<name>A0ABP7R2B7_9SPHI</name>
<evidence type="ECO:0000313" key="8">
    <source>
        <dbReference type="EMBL" id="GAA3991562.1"/>
    </source>
</evidence>
<dbReference type="Pfam" id="PF17125">
    <property type="entry name" value="Methyltr_RsmF_N"/>
    <property type="match status" value="1"/>
</dbReference>
<protein>
    <submittedName>
        <fullName evidence="8">rRNA cytosine-C5-methyltransferase</fullName>
    </submittedName>
</protein>
<keyword evidence="3 6" id="KW-0808">Transferase</keyword>
<evidence type="ECO:0000256" key="6">
    <source>
        <dbReference type="PROSITE-ProRule" id="PRU01023"/>
    </source>
</evidence>
<feature type="binding site" evidence="6">
    <location>
        <begin position="111"/>
        <end position="117"/>
    </location>
    <ligand>
        <name>S-adenosyl-L-methionine</name>
        <dbReference type="ChEBI" id="CHEBI:59789"/>
    </ligand>
</feature>
<dbReference type="PANTHER" id="PTHR22807">
    <property type="entry name" value="NOP2 YEAST -RELATED NOL1/NOP2/FMU SUN DOMAIN-CONTAINING"/>
    <property type="match status" value="1"/>
</dbReference>
<keyword evidence="2 6" id="KW-0489">Methyltransferase</keyword>
<keyword evidence="5 6" id="KW-0694">RNA-binding</keyword>
<organism evidence="8 9">
    <name type="scientific">Mucilaginibacter dorajii</name>
    <dbReference type="NCBI Taxonomy" id="692994"/>
    <lineage>
        <taxon>Bacteria</taxon>
        <taxon>Pseudomonadati</taxon>
        <taxon>Bacteroidota</taxon>
        <taxon>Sphingobacteriia</taxon>
        <taxon>Sphingobacteriales</taxon>
        <taxon>Sphingobacteriaceae</taxon>
        <taxon>Mucilaginibacter</taxon>
    </lineage>
</organism>
<reference evidence="9" key="1">
    <citation type="journal article" date="2019" name="Int. J. Syst. Evol. Microbiol.">
        <title>The Global Catalogue of Microorganisms (GCM) 10K type strain sequencing project: providing services to taxonomists for standard genome sequencing and annotation.</title>
        <authorList>
            <consortium name="The Broad Institute Genomics Platform"/>
            <consortium name="The Broad Institute Genome Sequencing Center for Infectious Disease"/>
            <person name="Wu L."/>
            <person name="Ma J."/>
        </authorList>
    </citation>
    <scope>NUCLEOTIDE SEQUENCE [LARGE SCALE GENOMIC DNA]</scope>
    <source>
        <strain evidence="9">JCM 16601</strain>
    </source>
</reference>
<dbReference type="Pfam" id="PF01189">
    <property type="entry name" value="Methyltr_RsmB-F"/>
    <property type="match status" value="1"/>
</dbReference>
<keyword evidence="4 6" id="KW-0949">S-adenosyl-L-methionine</keyword>
<dbReference type="Gene3D" id="3.40.50.150">
    <property type="entry name" value="Vaccinia Virus protein VP39"/>
    <property type="match status" value="1"/>
</dbReference>
<dbReference type="CDD" id="cd02440">
    <property type="entry name" value="AdoMet_MTases"/>
    <property type="match status" value="1"/>
</dbReference>
<comment type="similarity">
    <text evidence="6">Belongs to the class I-like SAM-binding methyltransferase superfamily. RsmB/NOP family.</text>
</comment>
<dbReference type="InterPro" id="IPR049560">
    <property type="entry name" value="MeTrfase_RsmB-F_NOP2_cat"/>
</dbReference>
<feature type="binding site" evidence="6">
    <location>
        <position position="162"/>
    </location>
    <ligand>
        <name>S-adenosyl-L-methionine</name>
        <dbReference type="ChEBI" id="CHEBI:59789"/>
    </ligand>
</feature>
<keyword evidence="9" id="KW-1185">Reference proteome</keyword>
<evidence type="ECO:0000259" key="7">
    <source>
        <dbReference type="PROSITE" id="PS51686"/>
    </source>
</evidence>
<dbReference type="SUPFAM" id="SSF53335">
    <property type="entry name" value="S-adenosyl-L-methionine-dependent methyltransferases"/>
    <property type="match status" value="1"/>
</dbReference>
<keyword evidence="1" id="KW-0963">Cytoplasm</keyword>
<dbReference type="Gene3D" id="3.30.70.1170">
    <property type="entry name" value="Sun protein, domain 3"/>
    <property type="match status" value="1"/>
</dbReference>
<dbReference type="InterPro" id="IPR029063">
    <property type="entry name" value="SAM-dependent_MTases_sf"/>
</dbReference>
<evidence type="ECO:0000256" key="5">
    <source>
        <dbReference type="ARBA" id="ARBA00022884"/>
    </source>
</evidence>